<keyword evidence="2" id="KW-1185">Reference proteome</keyword>
<evidence type="ECO:0000313" key="2">
    <source>
        <dbReference type="Proteomes" id="UP000299102"/>
    </source>
</evidence>
<organism evidence="1 2">
    <name type="scientific">Eumeta variegata</name>
    <name type="common">Bagworm moth</name>
    <name type="synonym">Eumeta japonica</name>
    <dbReference type="NCBI Taxonomy" id="151549"/>
    <lineage>
        <taxon>Eukaryota</taxon>
        <taxon>Metazoa</taxon>
        <taxon>Ecdysozoa</taxon>
        <taxon>Arthropoda</taxon>
        <taxon>Hexapoda</taxon>
        <taxon>Insecta</taxon>
        <taxon>Pterygota</taxon>
        <taxon>Neoptera</taxon>
        <taxon>Endopterygota</taxon>
        <taxon>Lepidoptera</taxon>
        <taxon>Glossata</taxon>
        <taxon>Ditrysia</taxon>
        <taxon>Tineoidea</taxon>
        <taxon>Psychidae</taxon>
        <taxon>Oiketicinae</taxon>
        <taxon>Eumeta</taxon>
    </lineage>
</organism>
<dbReference type="Proteomes" id="UP000299102">
    <property type="component" value="Unassembled WGS sequence"/>
</dbReference>
<sequence>MVSAAHGHSQTQRRHRCFSNLLGENRILMEGIGWIEEEKGAWCGTAPVGPAHFRAVAELPAVRLYC</sequence>
<reference evidence="1 2" key="1">
    <citation type="journal article" date="2019" name="Commun. Biol.">
        <title>The bagworm genome reveals a unique fibroin gene that provides high tensile strength.</title>
        <authorList>
            <person name="Kono N."/>
            <person name="Nakamura H."/>
            <person name="Ohtoshi R."/>
            <person name="Tomita M."/>
            <person name="Numata K."/>
            <person name="Arakawa K."/>
        </authorList>
    </citation>
    <scope>NUCLEOTIDE SEQUENCE [LARGE SCALE GENOMIC DNA]</scope>
</reference>
<gene>
    <name evidence="1" type="ORF">EVAR_62130_1</name>
</gene>
<dbReference type="AlphaFoldDB" id="A0A4C1ZY83"/>
<comment type="caution">
    <text evidence="1">The sequence shown here is derived from an EMBL/GenBank/DDBJ whole genome shotgun (WGS) entry which is preliminary data.</text>
</comment>
<protein>
    <submittedName>
        <fullName evidence="1">Uncharacterized protein</fullName>
    </submittedName>
</protein>
<proteinExistence type="predicted"/>
<evidence type="ECO:0000313" key="1">
    <source>
        <dbReference type="EMBL" id="GBP92452.1"/>
    </source>
</evidence>
<dbReference type="EMBL" id="BGZK01002274">
    <property type="protein sequence ID" value="GBP92452.1"/>
    <property type="molecule type" value="Genomic_DNA"/>
</dbReference>
<name>A0A4C1ZY83_EUMVA</name>
<accession>A0A4C1ZY83</accession>